<evidence type="ECO:0000256" key="1">
    <source>
        <dbReference type="SAM" id="MobiDB-lite"/>
    </source>
</evidence>
<evidence type="ECO:0000313" key="3">
    <source>
        <dbReference type="Proteomes" id="UP001500954"/>
    </source>
</evidence>
<comment type="caution">
    <text evidence="2">The sequence shown here is derived from an EMBL/GenBank/DDBJ whole genome shotgun (WGS) entry which is preliminary data.</text>
</comment>
<organism evidence="2 3">
    <name type="scientific">Snuella lapsa</name>
    <dbReference type="NCBI Taxonomy" id="870481"/>
    <lineage>
        <taxon>Bacteria</taxon>
        <taxon>Pseudomonadati</taxon>
        <taxon>Bacteroidota</taxon>
        <taxon>Flavobacteriia</taxon>
        <taxon>Flavobacteriales</taxon>
        <taxon>Flavobacteriaceae</taxon>
        <taxon>Snuella</taxon>
    </lineage>
</organism>
<feature type="region of interest" description="Disordered" evidence="1">
    <location>
        <begin position="1"/>
        <end position="40"/>
    </location>
</feature>
<proteinExistence type="predicted"/>
<dbReference type="EMBL" id="BAABCY010000029">
    <property type="protein sequence ID" value="GAA3560693.1"/>
    <property type="molecule type" value="Genomic_DNA"/>
</dbReference>
<protein>
    <submittedName>
        <fullName evidence="2">Uncharacterized protein</fullName>
    </submittedName>
</protein>
<gene>
    <name evidence="2" type="ORF">GCM10022395_09250</name>
</gene>
<reference evidence="3" key="1">
    <citation type="journal article" date="2019" name="Int. J. Syst. Evol. Microbiol.">
        <title>The Global Catalogue of Microorganisms (GCM) 10K type strain sequencing project: providing services to taxonomists for standard genome sequencing and annotation.</title>
        <authorList>
            <consortium name="The Broad Institute Genomics Platform"/>
            <consortium name="The Broad Institute Genome Sequencing Center for Infectious Disease"/>
            <person name="Wu L."/>
            <person name="Ma J."/>
        </authorList>
    </citation>
    <scope>NUCLEOTIDE SEQUENCE [LARGE SCALE GENOMIC DNA]</scope>
    <source>
        <strain evidence="3">JCM 17111</strain>
    </source>
</reference>
<keyword evidence="3" id="KW-1185">Reference proteome</keyword>
<dbReference type="RefSeq" id="WP_345004668.1">
    <property type="nucleotide sequence ID" value="NZ_BAABCY010000029.1"/>
</dbReference>
<feature type="compositionally biased region" description="Basic and acidic residues" evidence="1">
    <location>
        <begin position="20"/>
        <end position="40"/>
    </location>
</feature>
<accession>A0ABP6X5G5</accession>
<feature type="compositionally biased region" description="Basic and acidic residues" evidence="1">
    <location>
        <begin position="1"/>
        <end position="11"/>
    </location>
</feature>
<sequence>MENKKKTESQKKTVIGSKKQSTDVKNKVDSSKNPEQKKRL</sequence>
<dbReference type="Proteomes" id="UP001500954">
    <property type="component" value="Unassembled WGS sequence"/>
</dbReference>
<name>A0ABP6X5G5_9FLAO</name>
<evidence type="ECO:0000313" key="2">
    <source>
        <dbReference type="EMBL" id="GAA3560693.1"/>
    </source>
</evidence>